<keyword evidence="2" id="KW-1185">Reference proteome</keyword>
<dbReference type="Proteomes" id="UP000238882">
    <property type="component" value="Unassembled WGS sequence"/>
</dbReference>
<dbReference type="EMBL" id="MSCN01000001">
    <property type="protein sequence ID" value="PQJ80115.1"/>
    <property type="molecule type" value="Genomic_DNA"/>
</dbReference>
<accession>A0A2S7WR98</accession>
<dbReference type="RefSeq" id="WP_105016711.1">
    <property type="nucleotide sequence ID" value="NZ_MSCN01000001.1"/>
</dbReference>
<evidence type="ECO:0000313" key="1">
    <source>
        <dbReference type="EMBL" id="PQJ80115.1"/>
    </source>
</evidence>
<dbReference type="InterPro" id="IPR011067">
    <property type="entry name" value="Plasmid_toxin/cell-grow_inhib"/>
</dbReference>
<proteinExistence type="predicted"/>
<comment type="caution">
    <text evidence="1">The sequence shown here is derived from an EMBL/GenBank/DDBJ whole genome shotgun (WGS) entry which is preliminary data.</text>
</comment>
<name>A0A2S7WR98_9FLAO</name>
<evidence type="ECO:0000313" key="2">
    <source>
        <dbReference type="Proteomes" id="UP000238882"/>
    </source>
</evidence>
<dbReference type="AlphaFoldDB" id="A0A2S7WR98"/>
<organism evidence="1 2">
    <name type="scientific">Polaribacter porphyrae</name>
    <dbReference type="NCBI Taxonomy" id="1137780"/>
    <lineage>
        <taxon>Bacteria</taxon>
        <taxon>Pseudomonadati</taxon>
        <taxon>Bacteroidota</taxon>
        <taxon>Flavobacteriia</taxon>
        <taxon>Flavobacteriales</taxon>
        <taxon>Flavobacteriaceae</taxon>
    </lineage>
</organism>
<sequence>MSLGDFFPDDLKNQFAKRNIDLGSAILIQIPNFTVNYDKYIIVVSKNNSDDFLAYVVINSETNTNVAYNSYLKSLHVKIDKENHSFLDRDSFVDCSKLREFLIKDVIDFLAENPERAIGNVSPDVLRLIHITLSTATTIEPFMKRKFGF</sequence>
<gene>
    <name evidence="1" type="ORF">BTO18_13435</name>
</gene>
<dbReference type="OrthoDB" id="1082405at2"/>
<dbReference type="Gene3D" id="2.30.30.110">
    <property type="match status" value="1"/>
</dbReference>
<protein>
    <submittedName>
        <fullName evidence="1">Uncharacterized protein</fullName>
    </submittedName>
</protein>
<reference evidence="1 2" key="1">
    <citation type="submission" date="2016-12" db="EMBL/GenBank/DDBJ databases">
        <title>Trade-off between light-utilization and light-protection in marine flavobacteria.</title>
        <authorList>
            <person name="Kumagai Y."/>
            <person name="Yoshizawa S."/>
            <person name="Kogure K."/>
            <person name="Iwasaki W."/>
        </authorList>
    </citation>
    <scope>NUCLEOTIDE SEQUENCE [LARGE SCALE GENOMIC DNA]</scope>
    <source>
        <strain evidence="1 2">NBRC 108759</strain>
    </source>
</reference>